<gene>
    <name evidence="2" type="ORF">JKF63_03940</name>
</gene>
<dbReference type="SUPFAM" id="SSF48371">
    <property type="entry name" value="ARM repeat"/>
    <property type="match status" value="1"/>
</dbReference>
<accession>A0A836L477</accession>
<feature type="region of interest" description="Disordered" evidence="1">
    <location>
        <begin position="892"/>
        <end position="916"/>
    </location>
</feature>
<organism evidence="2 3">
    <name type="scientific">Porcisia hertigi</name>
    <dbReference type="NCBI Taxonomy" id="2761500"/>
    <lineage>
        <taxon>Eukaryota</taxon>
        <taxon>Discoba</taxon>
        <taxon>Euglenozoa</taxon>
        <taxon>Kinetoplastea</taxon>
        <taxon>Metakinetoplastina</taxon>
        <taxon>Trypanosomatida</taxon>
        <taxon>Trypanosomatidae</taxon>
        <taxon>Leishmaniinae</taxon>
        <taxon>Porcisia</taxon>
    </lineage>
</organism>
<protein>
    <submittedName>
        <fullName evidence="2">Uncharacterized protein</fullName>
    </submittedName>
</protein>
<feature type="region of interest" description="Disordered" evidence="1">
    <location>
        <begin position="961"/>
        <end position="994"/>
    </location>
</feature>
<comment type="caution">
    <text evidence="2">The sequence shown here is derived from an EMBL/GenBank/DDBJ whole genome shotgun (WGS) entry which is preliminary data.</text>
</comment>
<dbReference type="AlphaFoldDB" id="A0A836L477"/>
<dbReference type="EMBL" id="JAFJZO010000031">
    <property type="protein sequence ID" value="KAG5497674.1"/>
    <property type="molecule type" value="Genomic_DNA"/>
</dbReference>
<dbReference type="OrthoDB" id="3517218at2759"/>
<dbReference type="GeneID" id="94290013"/>
<dbReference type="InterPro" id="IPR016024">
    <property type="entry name" value="ARM-type_fold"/>
</dbReference>
<keyword evidence="3" id="KW-1185">Reference proteome</keyword>
<dbReference type="KEGG" id="phet:94290013"/>
<sequence length="1261" mass="140544">MHNMASIDTLLQNVEPLSHIRRCATLVEFGRSAITASGSESQALQSVIAALGASSQVHYHRLLAAYALCGVLAEARKVGQSVPVALLNTASSLLADTSPKVSQVLAAAMLISSPSDDQQKSTMTGKLLQDARLKEFKHLIHRLAQAKQTQVLQQLYQAHTMTDPAKAQLLLGSLGPEAFAQLPKEEQSTLDTAGLRLLCRHHPRWVVQYLTSKVQEQVRHKKSPDVSLKGLVTKAFVFLATRGASKHGLSLFTATAHHLALEHDTLKTVLTRHYISVFPVDIGLYLLEGDGQHIMETLSSPLECSMSSRAWRRFGSHTDLLVRMLQKQIIRARFVALEKLPLEARRAYFAQDYSQLEDTRGIVDAVWIRGMPSAAERAAVARRLYMHPAVRDSPRERTKYLSYLPFPEAVEIGAEYVASDDVDVRCCMIEACLASLEYYPEHLPAALEFCVHRLKEEDRWHMTMFEAWGALRHGFWRRTSMYVSDDALQSSFTQLFKATRSAREWDHYRVVMMLELLCRRLVGPHTHFAVNELVTLSSKRTVTDRCSRHKSRFVYLTEFYPRALPILAAELLPVAQRLFEERDPFMDLQILKSFLGNVTVAKTLLRESTPACNGGPSIWPLLHDTLTAGLSADRKIAEVVFGLYVKNFPQELVRELPDIIAEQKDWVDSREVQLLACNTGQGPLLDMLVGPIENLPKSRFYEHRKPLVRVCKLPLNTAYRWTSSQQVRYAQSCLRVLYTPGALTTFECRALIKKLARLPSVSSTTSWTDGDGKKRSLISLATEEHPEHGRCLMGVALQALSHLSNDAEATKTILDALNGADSQRDAFRALAKRLRCAPTADAVRLLDPMLNGTNVSPQKEALHLLGAKHDDVAYARLLQFAADHHLPMPVAEGGPAESSCAPSATPGTPPVTTGGVKTAMHRDVRAALVKALFNFLDRPQVWWYYTSIVTQDYEAVQTLVGAEESPTSDHDTSGSDADEEDDASTGDSDRCNETTITPSSAACKAMLMLKWSLLRLDWQLQEYWTLLGRLLRHPLRSLRIATLHKLATAPPYDDLALCKVVSEYLEEDTTEELVDSALTCMLACTAEEAPSFIAASIVQIKSDVSMEVVTSSLLRIARSNEAHARKTLLTVVGEVTKLLIAARRQPAIIVSLISQLDLPQWLSRLTEMETAGILYYKAAEAVIDSANGYPAFMCDMDAVERLEETMLRRHPSAFMRRVGLAILLSECQIRGWNKQRRASLAVYCADDDLWVSSDARLVAPE</sequence>
<proteinExistence type="predicted"/>
<dbReference type="Proteomes" id="UP000674318">
    <property type="component" value="Unassembled WGS sequence"/>
</dbReference>
<reference evidence="2 3" key="1">
    <citation type="submission" date="2021-02" db="EMBL/GenBank/DDBJ databases">
        <title>Porcisia hertigi Genome sequencing and assembly.</title>
        <authorList>
            <person name="Almutairi H."/>
            <person name="Gatherer D."/>
        </authorList>
    </citation>
    <scope>NUCLEOTIDE SEQUENCE [LARGE SCALE GENOMIC DNA]</scope>
    <source>
        <strain evidence="2 3">C119</strain>
    </source>
</reference>
<dbReference type="RefSeq" id="XP_067755142.1">
    <property type="nucleotide sequence ID" value="XM_067899936.1"/>
</dbReference>
<name>A0A836L477_9TRYP</name>
<evidence type="ECO:0000313" key="2">
    <source>
        <dbReference type="EMBL" id="KAG5497674.1"/>
    </source>
</evidence>
<evidence type="ECO:0000313" key="3">
    <source>
        <dbReference type="Proteomes" id="UP000674318"/>
    </source>
</evidence>
<evidence type="ECO:0000256" key="1">
    <source>
        <dbReference type="SAM" id="MobiDB-lite"/>
    </source>
</evidence>